<accession>A0AAW0E143</accession>
<dbReference type="PROSITE" id="PS50076">
    <property type="entry name" value="DNAJ_2"/>
    <property type="match status" value="1"/>
</dbReference>
<dbReference type="InterPro" id="IPR001623">
    <property type="entry name" value="DnaJ_domain"/>
</dbReference>
<dbReference type="InterPro" id="IPR050817">
    <property type="entry name" value="DjlA_DnaK_co-chaperone"/>
</dbReference>
<dbReference type="Pfam" id="PF00226">
    <property type="entry name" value="DnaJ"/>
    <property type="match status" value="1"/>
</dbReference>
<dbReference type="PANTHER" id="PTHR24074">
    <property type="entry name" value="CO-CHAPERONE PROTEIN DJLA"/>
    <property type="match status" value="1"/>
</dbReference>
<dbReference type="PRINTS" id="PR00625">
    <property type="entry name" value="JDOMAIN"/>
</dbReference>
<feature type="region of interest" description="Disordered" evidence="1">
    <location>
        <begin position="191"/>
        <end position="215"/>
    </location>
</feature>
<gene>
    <name evidence="3" type="ORF">R3P38DRAFT_3168760</name>
</gene>
<comment type="caution">
    <text evidence="3">The sequence shown here is derived from an EMBL/GenBank/DDBJ whole genome shotgun (WGS) entry which is preliminary data.</text>
</comment>
<feature type="domain" description="J" evidence="2">
    <location>
        <begin position="40"/>
        <end position="123"/>
    </location>
</feature>
<dbReference type="Proteomes" id="UP001362999">
    <property type="component" value="Unassembled WGS sequence"/>
</dbReference>
<dbReference type="EMBL" id="JAWWNJ010000004">
    <property type="protein sequence ID" value="KAK7057256.1"/>
    <property type="molecule type" value="Genomic_DNA"/>
</dbReference>
<name>A0AAW0E143_9AGAR</name>
<evidence type="ECO:0000313" key="4">
    <source>
        <dbReference type="Proteomes" id="UP001362999"/>
    </source>
</evidence>
<keyword evidence="4" id="KW-1185">Reference proteome</keyword>
<protein>
    <submittedName>
        <fullName evidence="3">Flavin carrier protein 2</fullName>
    </submittedName>
</protein>
<evidence type="ECO:0000256" key="1">
    <source>
        <dbReference type="SAM" id="MobiDB-lite"/>
    </source>
</evidence>
<dbReference type="Gene3D" id="1.10.287.110">
    <property type="entry name" value="DnaJ domain"/>
    <property type="match status" value="1"/>
</dbReference>
<evidence type="ECO:0000259" key="2">
    <source>
        <dbReference type="PROSITE" id="PS50076"/>
    </source>
</evidence>
<organism evidence="3 4">
    <name type="scientific">Favolaschia claudopus</name>
    <dbReference type="NCBI Taxonomy" id="2862362"/>
    <lineage>
        <taxon>Eukaryota</taxon>
        <taxon>Fungi</taxon>
        <taxon>Dikarya</taxon>
        <taxon>Basidiomycota</taxon>
        <taxon>Agaricomycotina</taxon>
        <taxon>Agaricomycetes</taxon>
        <taxon>Agaricomycetidae</taxon>
        <taxon>Agaricales</taxon>
        <taxon>Marasmiineae</taxon>
        <taxon>Mycenaceae</taxon>
        <taxon>Favolaschia</taxon>
    </lineage>
</organism>
<proteinExistence type="predicted"/>
<feature type="compositionally biased region" description="Basic and acidic residues" evidence="1">
    <location>
        <begin position="205"/>
        <end position="215"/>
    </location>
</feature>
<sequence length="215" mass="24137">MLSSRCRGAFKRVSVLRPRYAASKATQFPFSFPTNIPNPTPHQIFHLPRNASQSDVKTRYIELVRKYHPDKVDSSVPSHIAHARFQAITAAYNALRTNPSASSGHDRTETPTPAARAMYKRRRNLYSGPQLADDTWKDRIIVAGVIFVFSLLLLLNSDDSWATQTAFCFIAQAAMTRHALLQDAMIPWNSTLHSRKGRSPPSVDSDPRLAEHVPD</sequence>
<reference evidence="3 4" key="1">
    <citation type="journal article" date="2024" name="J Genomics">
        <title>Draft genome sequencing and assembly of Favolaschia claudopus CIRM-BRFM 2984 isolated from oak limbs.</title>
        <authorList>
            <person name="Navarro D."/>
            <person name="Drula E."/>
            <person name="Chaduli D."/>
            <person name="Cazenave R."/>
            <person name="Ahrendt S."/>
            <person name="Wang J."/>
            <person name="Lipzen A."/>
            <person name="Daum C."/>
            <person name="Barry K."/>
            <person name="Grigoriev I.V."/>
            <person name="Favel A."/>
            <person name="Rosso M.N."/>
            <person name="Martin F."/>
        </authorList>
    </citation>
    <scope>NUCLEOTIDE SEQUENCE [LARGE SCALE GENOMIC DNA]</scope>
    <source>
        <strain evidence="3 4">CIRM-BRFM 2984</strain>
    </source>
</reference>
<dbReference type="AlphaFoldDB" id="A0AAW0E143"/>
<dbReference type="SMART" id="SM00271">
    <property type="entry name" value="DnaJ"/>
    <property type="match status" value="1"/>
</dbReference>
<dbReference type="CDD" id="cd06257">
    <property type="entry name" value="DnaJ"/>
    <property type="match status" value="1"/>
</dbReference>
<evidence type="ECO:0000313" key="3">
    <source>
        <dbReference type="EMBL" id="KAK7057256.1"/>
    </source>
</evidence>
<dbReference type="SUPFAM" id="SSF46565">
    <property type="entry name" value="Chaperone J-domain"/>
    <property type="match status" value="1"/>
</dbReference>
<dbReference type="InterPro" id="IPR036869">
    <property type="entry name" value="J_dom_sf"/>
</dbReference>